<gene>
    <name evidence="13" type="primary">LOC128315983</name>
</gene>
<feature type="transmembrane region" description="Helical" evidence="10">
    <location>
        <begin position="102"/>
        <end position="120"/>
    </location>
</feature>
<dbReference type="PRINTS" id="PR00237">
    <property type="entry name" value="GPCRRHODOPSN"/>
</dbReference>
<dbReference type="PRINTS" id="PR00245">
    <property type="entry name" value="OLFACTORYR"/>
</dbReference>
<feature type="domain" description="G-protein coupled receptors family 1 profile" evidence="11">
    <location>
        <begin position="41"/>
        <end position="265"/>
    </location>
</feature>
<dbReference type="Proteomes" id="UP001652583">
    <property type="component" value="Chromosome B3"/>
</dbReference>
<protein>
    <recommendedName>
        <fullName evidence="10">Olfactory receptor</fullName>
    </recommendedName>
</protein>
<dbReference type="PROSITE" id="PS50262">
    <property type="entry name" value="G_PROTEIN_RECEP_F1_2"/>
    <property type="match status" value="1"/>
</dbReference>
<evidence type="ECO:0000259" key="11">
    <source>
        <dbReference type="PROSITE" id="PS50262"/>
    </source>
</evidence>
<proteinExistence type="inferred from homology"/>
<feature type="transmembrane region" description="Helical" evidence="10">
    <location>
        <begin position="237"/>
        <end position="260"/>
    </location>
</feature>
<feature type="transmembrane region" description="Helical" evidence="10">
    <location>
        <begin position="205"/>
        <end position="225"/>
    </location>
</feature>
<evidence type="ECO:0000313" key="12">
    <source>
        <dbReference type="Proteomes" id="UP001652583"/>
    </source>
</evidence>
<evidence type="ECO:0000256" key="7">
    <source>
        <dbReference type="ARBA" id="ARBA00023170"/>
    </source>
</evidence>
<evidence type="ECO:0000256" key="1">
    <source>
        <dbReference type="ARBA" id="ARBA00003929"/>
    </source>
</evidence>
<evidence type="ECO:0000256" key="4">
    <source>
        <dbReference type="ARBA" id="ARBA00022989"/>
    </source>
</evidence>
<keyword evidence="12" id="KW-1185">Reference proteome</keyword>
<evidence type="ECO:0000256" key="5">
    <source>
        <dbReference type="ARBA" id="ARBA00023040"/>
    </source>
</evidence>
<dbReference type="GeneID" id="128315983"/>
<name>A0ABM3Q8F2_ACIJB</name>
<sequence length="265" mass="29652">MDKGNLSIVSEFVLLGLCHSWNMQVLFLIIFFMLYLIIVSGNVFIMILIITDSHLHSPMYFLLANLSFVDMWLSSVTTPKMITDFLRENKTISFGGCMCQILYVHFVGGGEMVLLVVMAYDRYVAICKPLHYSAMMSLQKCTSLVVTSWSIGFVHAMSQMAVIVQLPFCGPREIDSFFCDIPLVIKLACIDSYNLGILMNADSGVLAMTCFILLLISYTYILLTIRQSTKTGASKALSTCTAHITVVVLFFGPCIFIYVWPLSIT</sequence>
<feature type="transmembrane region" description="Helical" evidence="10">
    <location>
        <begin position="25"/>
        <end position="50"/>
    </location>
</feature>
<dbReference type="InterPro" id="IPR050427">
    <property type="entry name" value="Olfactory_Receptors"/>
</dbReference>
<dbReference type="InterPro" id="IPR000276">
    <property type="entry name" value="GPCR_Rhodpsn"/>
</dbReference>
<dbReference type="InterPro" id="IPR000725">
    <property type="entry name" value="Olfact_rcpt"/>
</dbReference>
<reference evidence="13" key="1">
    <citation type="submission" date="2025-08" db="UniProtKB">
        <authorList>
            <consortium name="RefSeq"/>
        </authorList>
    </citation>
    <scope>IDENTIFICATION</scope>
    <source>
        <tissue evidence="13">Blood</tissue>
    </source>
</reference>
<comment type="subcellular location">
    <subcellularLocation>
        <location evidence="10">Cell membrane</location>
        <topology evidence="10">Multi-pass membrane protein</topology>
    </subcellularLocation>
    <subcellularLocation>
        <location evidence="2">Membrane</location>
        <topology evidence="2">Multi-pass membrane protein</topology>
    </subcellularLocation>
</comment>
<keyword evidence="5 9" id="KW-0297">G-protein coupled receptor</keyword>
<keyword evidence="8 9" id="KW-0807">Transducer</keyword>
<keyword evidence="3 9" id="KW-0812">Transmembrane</keyword>
<dbReference type="PROSITE" id="PS00237">
    <property type="entry name" value="G_PROTEIN_RECEP_F1_1"/>
    <property type="match status" value="1"/>
</dbReference>
<organism evidence="12 13">
    <name type="scientific">Acinonyx jubatus</name>
    <name type="common">Cheetah</name>
    <dbReference type="NCBI Taxonomy" id="32536"/>
    <lineage>
        <taxon>Eukaryota</taxon>
        <taxon>Metazoa</taxon>
        <taxon>Chordata</taxon>
        <taxon>Craniata</taxon>
        <taxon>Vertebrata</taxon>
        <taxon>Euteleostomi</taxon>
        <taxon>Mammalia</taxon>
        <taxon>Eutheria</taxon>
        <taxon>Laurasiatheria</taxon>
        <taxon>Carnivora</taxon>
        <taxon>Feliformia</taxon>
        <taxon>Felidae</taxon>
        <taxon>Felinae</taxon>
        <taxon>Acinonyx</taxon>
    </lineage>
</organism>
<keyword evidence="6 10" id="KW-0472">Membrane</keyword>
<evidence type="ECO:0000256" key="10">
    <source>
        <dbReference type="RuleBase" id="RU363047"/>
    </source>
</evidence>
<evidence type="ECO:0000256" key="9">
    <source>
        <dbReference type="RuleBase" id="RU000688"/>
    </source>
</evidence>
<dbReference type="Pfam" id="PF13853">
    <property type="entry name" value="7tm_4"/>
    <property type="match status" value="1"/>
</dbReference>
<evidence type="ECO:0000256" key="3">
    <source>
        <dbReference type="ARBA" id="ARBA00022692"/>
    </source>
</evidence>
<evidence type="ECO:0000256" key="8">
    <source>
        <dbReference type="ARBA" id="ARBA00023224"/>
    </source>
</evidence>
<dbReference type="InterPro" id="IPR017452">
    <property type="entry name" value="GPCR_Rhodpsn_7TM"/>
</dbReference>
<dbReference type="SUPFAM" id="SSF81321">
    <property type="entry name" value="Family A G protein-coupled receptor-like"/>
    <property type="match status" value="1"/>
</dbReference>
<keyword evidence="10" id="KW-1003">Cell membrane</keyword>
<evidence type="ECO:0000256" key="2">
    <source>
        <dbReference type="ARBA" id="ARBA00004141"/>
    </source>
</evidence>
<keyword evidence="7 9" id="KW-0675">Receptor</keyword>
<accession>A0ABM3Q8F2</accession>
<dbReference type="Gene3D" id="1.20.1070.10">
    <property type="entry name" value="Rhodopsin 7-helix transmembrane proteins"/>
    <property type="match status" value="1"/>
</dbReference>
<keyword evidence="4 10" id="KW-1133">Transmembrane helix</keyword>
<feature type="transmembrane region" description="Helical" evidence="10">
    <location>
        <begin position="141"/>
        <end position="168"/>
    </location>
</feature>
<dbReference type="PANTHER" id="PTHR48002">
    <property type="entry name" value="OLFACTORY RECEPTOR"/>
    <property type="match status" value="1"/>
</dbReference>
<keyword evidence="10" id="KW-0552">Olfaction</keyword>
<comment type="function">
    <text evidence="1">Putative odorant or sperm cell receptor.</text>
</comment>
<evidence type="ECO:0000256" key="6">
    <source>
        <dbReference type="ARBA" id="ARBA00023136"/>
    </source>
</evidence>
<dbReference type="RefSeq" id="XP_053080200.1">
    <property type="nucleotide sequence ID" value="XM_053224225.1"/>
</dbReference>
<comment type="similarity">
    <text evidence="9">Belongs to the G-protein coupled receptor 1 family.</text>
</comment>
<keyword evidence="10" id="KW-0716">Sensory transduction</keyword>
<evidence type="ECO:0000313" key="13">
    <source>
        <dbReference type="RefSeq" id="XP_053080200.1"/>
    </source>
</evidence>